<sequence length="156" mass="16448">MQPDVAHSLRAFNVNPVFKWQRNSNPNPPPRACDNHRGRIGFFECGGAGRRRWGRIGGGETNAGGAKVYSAVVALAIRRVGAGGSEGWGGWLASTAEDVGSGRSLWRPRIHIEQSLRAPAPLVLESISSVLASAVSGQDNTQDPDALLAALALLVA</sequence>
<keyword evidence="2" id="KW-1185">Reference proteome</keyword>
<reference evidence="1" key="1">
    <citation type="submission" date="2023-03" db="EMBL/GenBank/DDBJ databases">
        <title>Massive genome expansion in bonnet fungi (Mycena s.s.) driven by repeated elements and novel gene families across ecological guilds.</title>
        <authorList>
            <consortium name="Lawrence Berkeley National Laboratory"/>
            <person name="Harder C.B."/>
            <person name="Miyauchi S."/>
            <person name="Viragh M."/>
            <person name="Kuo A."/>
            <person name="Thoen E."/>
            <person name="Andreopoulos B."/>
            <person name="Lu D."/>
            <person name="Skrede I."/>
            <person name="Drula E."/>
            <person name="Henrissat B."/>
            <person name="Morin E."/>
            <person name="Kohler A."/>
            <person name="Barry K."/>
            <person name="LaButti K."/>
            <person name="Morin E."/>
            <person name="Salamov A."/>
            <person name="Lipzen A."/>
            <person name="Mereny Z."/>
            <person name="Hegedus B."/>
            <person name="Baldrian P."/>
            <person name="Stursova M."/>
            <person name="Weitz H."/>
            <person name="Taylor A."/>
            <person name="Grigoriev I.V."/>
            <person name="Nagy L.G."/>
            <person name="Martin F."/>
            <person name="Kauserud H."/>
        </authorList>
    </citation>
    <scope>NUCLEOTIDE SEQUENCE</scope>
    <source>
        <strain evidence="1">CBHHK182m</strain>
    </source>
</reference>
<protein>
    <submittedName>
        <fullName evidence="1">Uncharacterized protein</fullName>
    </submittedName>
</protein>
<dbReference type="EMBL" id="JARKIB010000161">
    <property type="protein sequence ID" value="KAJ7730137.1"/>
    <property type="molecule type" value="Genomic_DNA"/>
</dbReference>
<accession>A0AAD7MTM4</accession>
<comment type="caution">
    <text evidence="1">The sequence shown here is derived from an EMBL/GenBank/DDBJ whole genome shotgun (WGS) entry which is preliminary data.</text>
</comment>
<evidence type="ECO:0000313" key="1">
    <source>
        <dbReference type="EMBL" id="KAJ7730137.1"/>
    </source>
</evidence>
<dbReference type="AlphaFoldDB" id="A0AAD7MTM4"/>
<evidence type="ECO:0000313" key="2">
    <source>
        <dbReference type="Proteomes" id="UP001215598"/>
    </source>
</evidence>
<organism evidence="1 2">
    <name type="scientific">Mycena metata</name>
    <dbReference type="NCBI Taxonomy" id="1033252"/>
    <lineage>
        <taxon>Eukaryota</taxon>
        <taxon>Fungi</taxon>
        <taxon>Dikarya</taxon>
        <taxon>Basidiomycota</taxon>
        <taxon>Agaricomycotina</taxon>
        <taxon>Agaricomycetes</taxon>
        <taxon>Agaricomycetidae</taxon>
        <taxon>Agaricales</taxon>
        <taxon>Marasmiineae</taxon>
        <taxon>Mycenaceae</taxon>
        <taxon>Mycena</taxon>
    </lineage>
</organism>
<proteinExistence type="predicted"/>
<name>A0AAD7MTM4_9AGAR</name>
<gene>
    <name evidence="1" type="ORF">B0H16DRAFT_1893647</name>
</gene>
<dbReference type="Proteomes" id="UP001215598">
    <property type="component" value="Unassembled WGS sequence"/>
</dbReference>